<feature type="transmembrane region" description="Helical" evidence="7">
    <location>
        <begin position="116"/>
        <end position="137"/>
    </location>
</feature>
<evidence type="ECO:0000256" key="6">
    <source>
        <dbReference type="RuleBase" id="RU003983"/>
    </source>
</evidence>
<evidence type="ECO:0000256" key="7">
    <source>
        <dbReference type="SAM" id="Phobius"/>
    </source>
</evidence>
<keyword evidence="4 6" id="KW-0862">Zinc</keyword>
<name>A0ABT8M9L3_9EURY</name>
<evidence type="ECO:0000256" key="4">
    <source>
        <dbReference type="ARBA" id="ARBA00022833"/>
    </source>
</evidence>
<evidence type="ECO:0000256" key="2">
    <source>
        <dbReference type="ARBA" id="ARBA00022723"/>
    </source>
</evidence>
<keyword evidence="2" id="KW-0479">Metal-binding</keyword>
<dbReference type="Proteomes" id="UP001168338">
    <property type="component" value="Unassembled WGS sequence"/>
</dbReference>
<evidence type="ECO:0000313" key="9">
    <source>
        <dbReference type="EMBL" id="MDN7024586.1"/>
    </source>
</evidence>
<reference evidence="9" key="1">
    <citation type="submission" date="2019-05" db="EMBL/GenBank/DDBJ databases">
        <title>Methanoculleus sp. FWC-SCC1, a methanogenic archaeon isolated from deep marine cold seep.</title>
        <authorList>
            <person name="Chen Y.-W."/>
            <person name="Chen S.-C."/>
            <person name="Teng N.-H."/>
            <person name="Lai M.-C."/>
        </authorList>
    </citation>
    <scope>NUCLEOTIDE SEQUENCE</scope>
    <source>
        <strain evidence="9">FWC-SCC1</strain>
    </source>
</reference>
<comment type="similarity">
    <text evidence="6">Belongs to the peptidase M48 family.</text>
</comment>
<comment type="cofactor">
    <cofactor evidence="6">
        <name>Zn(2+)</name>
        <dbReference type="ChEBI" id="CHEBI:29105"/>
    </cofactor>
    <text evidence="6">Binds 1 zinc ion per subunit.</text>
</comment>
<evidence type="ECO:0000256" key="3">
    <source>
        <dbReference type="ARBA" id="ARBA00022801"/>
    </source>
</evidence>
<feature type="transmembrane region" description="Helical" evidence="7">
    <location>
        <begin position="89"/>
        <end position="110"/>
    </location>
</feature>
<dbReference type="Pfam" id="PF01435">
    <property type="entry name" value="Peptidase_M48"/>
    <property type="match status" value="1"/>
</dbReference>
<keyword evidence="5 6" id="KW-0482">Metalloprotease</keyword>
<evidence type="ECO:0000256" key="5">
    <source>
        <dbReference type="ARBA" id="ARBA00023049"/>
    </source>
</evidence>
<gene>
    <name evidence="9" type="ORF">FGU65_06745</name>
</gene>
<protein>
    <recommendedName>
        <fullName evidence="8">Peptidase M48 domain-containing protein</fullName>
    </recommendedName>
</protein>
<dbReference type="InterPro" id="IPR001915">
    <property type="entry name" value="Peptidase_M48"/>
</dbReference>
<keyword evidence="7" id="KW-0812">Transmembrane</keyword>
<keyword evidence="7" id="KW-0472">Membrane</keyword>
<keyword evidence="7" id="KW-1133">Transmembrane helix</keyword>
<dbReference type="EMBL" id="VCYH01000004">
    <property type="protein sequence ID" value="MDN7024586.1"/>
    <property type="molecule type" value="Genomic_DNA"/>
</dbReference>
<comment type="caution">
    <text evidence="9">The sequence shown here is derived from an EMBL/GenBank/DDBJ whole genome shotgun (WGS) entry which is preliminary data.</text>
</comment>
<accession>A0ABT8M9L3</accession>
<keyword evidence="10" id="KW-1185">Reference proteome</keyword>
<evidence type="ECO:0000313" key="10">
    <source>
        <dbReference type="Proteomes" id="UP001168338"/>
    </source>
</evidence>
<feature type="domain" description="Peptidase M48" evidence="8">
    <location>
        <begin position="61"/>
        <end position="206"/>
    </location>
</feature>
<evidence type="ECO:0000256" key="1">
    <source>
        <dbReference type="ARBA" id="ARBA00022670"/>
    </source>
</evidence>
<evidence type="ECO:0000259" key="8">
    <source>
        <dbReference type="Pfam" id="PF01435"/>
    </source>
</evidence>
<organism evidence="9 10">
    <name type="scientific">Methanoculleus frigidifontis</name>
    <dbReference type="NCBI Taxonomy" id="2584085"/>
    <lineage>
        <taxon>Archaea</taxon>
        <taxon>Methanobacteriati</taxon>
        <taxon>Methanobacteriota</taxon>
        <taxon>Stenosarchaea group</taxon>
        <taxon>Methanomicrobia</taxon>
        <taxon>Methanomicrobiales</taxon>
        <taxon>Methanomicrobiaceae</taxon>
        <taxon>Methanoculleus</taxon>
    </lineage>
</organism>
<keyword evidence="3 6" id="KW-0378">Hydrolase</keyword>
<keyword evidence="1 6" id="KW-0645">Protease</keyword>
<sequence>MVEIKPLSAKMSTVSNDRLFTIFRELQARGLIDKKRRLLECPVTPNVQGMARSIRYRKAFYEQKLAHLSDDALRFVLLHEEGHIKEGSLATYGIAALPLLLLIGLAGSPLTAVPDAALSALTVLLVSGAALLCYRIFYRRMYEEEFVADRYAAETLQQHYNIGHPSRLLQSILTGIADTGGSISPPCGRQFSGYFPPIDERVSRIRTGVDTA</sequence>
<proteinExistence type="inferred from homology"/>